<evidence type="ECO:0000256" key="7">
    <source>
        <dbReference type="ARBA" id="ARBA00023136"/>
    </source>
</evidence>
<keyword evidence="4" id="KW-0653">Protein transport</keyword>
<evidence type="ECO:0000256" key="4">
    <source>
        <dbReference type="ARBA" id="ARBA00022927"/>
    </source>
</evidence>
<gene>
    <name evidence="10" type="ORF">CALMAC_LOCUS8647</name>
</gene>
<protein>
    <recommendedName>
        <fullName evidence="9">Nuclear pore complex protein</fullName>
    </recommendedName>
</protein>
<proteinExistence type="inferred from homology"/>
<dbReference type="OrthoDB" id="3098at2759"/>
<keyword evidence="11" id="KW-1185">Reference proteome</keyword>
<comment type="subcellular location">
    <subcellularLocation>
        <location evidence="9">Nucleus</location>
        <location evidence="9">Nuclear pore complex</location>
    </subcellularLocation>
    <subcellularLocation>
        <location evidence="9">Nucleus membrane</location>
    </subcellularLocation>
</comment>
<dbReference type="GO" id="GO:0017056">
    <property type="term" value="F:structural constituent of nuclear pore"/>
    <property type="evidence" value="ECO:0007669"/>
    <property type="project" value="UniProtKB-UniRule"/>
</dbReference>
<dbReference type="Gene3D" id="1.10.3450.20">
    <property type="match status" value="1"/>
</dbReference>
<name>A0A653CFR9_CALMS</name>
<dbReference type="Gene3D" id="1.20.190.50">
    <property type="match status" value="1"/>
</dbReference>
<dbReference type="GO" id="GO:0031080">
    <property type="term" value="C:nuclear pore outer ring"/>
    <property type="evidence" value="ECO:0007669"/>
    <property type="project" value="TreeGrafter"/>
</dbReference>
<keyword evidence="3" id="KW-0509">mRNA transport</keyword>
<evidence type="ECO:0000256" key="6">
    <source>
        <dbReference type="ARBA" id="ARBA00023132"/>
    </source>
</evidence>
<comment type="similarity">
    <text evidence="1 9">Belongs to the nucleoporin Nup84/Nup107 family.</text>
</comment>
<keyword evidence="6 9" id="KW-0906">Nuclear pore complex</keyword>
<evidence type="ECO:0000256" key="9">
    <source>
        <dbReference type="RuleBase" id="RU365072"/>
    </source>
</evidence>
<dbReference type="FunFam" id="1.10.3450.20:FF:000001">
    <property type="entry name" value="Nuclear pore complex protein"/>
    <property type="match status" value="1"/>
</dbReference>
<dbReference type="PANTHER" id="PTHR13003">
    <property type="entry name" value="NUP107-RELATED"/>
    <property type="match status" value="1"/>
</dbReference>
<evidence type="ECO:0000256" key="2">
    <source>
        <dbReference type="ARBA" id="ARBA00022448"/>
    </source>
</evidence>
<dbReference type="GO" id="GO:0000973">
    <property type="term" value="P:post-transcriptional tethering of RNA polymerase II gene DNA at nuclear periphery"/>
    <property type="evidence" value="ECO:0007669"/>
    <property type="project" value="TreeGrafter"/>
</dbReference>
<evidence type="ECO:0000313" key="10">
    <source>
        <dbReference type="EMBL" id="VEN46613.1"/>
    </source>
</evidence>
<dbReference type="Pfam" id="PF04121">
    <property type="entry name" value="Nup84_Nup100"/>
    <property type="match status" value="1"/>
</dbReference>
<evidence type="ECO:0000256" key="3">
    <source>
        <dbReference type="ARBA" id="ARBA00022816"/>
    </source>
</evidence>
<comment type="function">
    <text evidence="9">Functions as a component of the nuclear pore complex (NPC).</text>
</comment>
<dbReference type="AlphaFoldDB" id="A0A653CFR9"/>
<evidence type="ECO:0000313" key="11">
    <source>
        <dbReference type="Proteomes" id="UP000410492"/>
    </source>
</evidence>
<comment type="subunit">
    <text evidence="9">Part of the nuclear pore complex (NPC).</text>
</comment>
<dbReference type="EMBL" id="CAACVG010007686">
    <property type="protein sequence ID" value="VEN46613.1"/>
    <property type="molecule type" value="Genomic_DNA"/>
</dbReference>
<keyword evidence="5 9" id="KW-0811">Translocation</keyword>
<evidence type="ECO:0000256" key="8">
    <source>
        <dbReference type="ARBA" id="ARBA00023242"/>
    </source>
</evidence>
<dbReference type="GO" id="GO:0031965">
    <property type="term" value="C:nuclear membrane"/>
    <property type="evidence" value="ECO:0007669"/>
    <property type="project" value="UniProtKB-SubCell"/>
</dbReference>
<evidence type="ECO:0000256" key="5">
    <source>
        <dbReference type="ARBA" id="ARBA00023010"/>
    </source>
</evidence>
<keyword evidence="8 9" id="KW-0539">Nucleus</keyword>
<dbReference type="GO" id="GO:0006606">
    <property type="term" value="P:protein import into nucleus"/>
    <property type="evidence" value="ECO:0007669"/>
    <property type="project" value="TreeGrafter"/>
</dbReference>
<accession>A0A653CFR9</accession>
<dbReference type="GO" id="GO:0006406">
    <property type="term" value="P:mRNA export from nucleus"/>
    <property type="evidence" value="ECO:0007669"/>
    <property type="project" value="TreeGrafter"/>
</dbReference>
<dbReference type="PANTHER" id="PTHR13003:SF2">
    <property type="entry name" value="NUCLEAR PORE COMPLEX PROTEIN NUP107"/>
    <property type="match status" value="1"/>
</dbReference>
<organism evidence="10 11">
    <name type="scientific">Callosobruchus maculatus</name>
    <name type="common">Southern cowpea weevil</name>
    <name type="synonym">Pulse bruchid</name>
    <dbReference type="NCBI Taxonomy" id="64391"/>
    <lineage>
        <taxon>Eukaryota</taxon>
        <taxon>Metazoa</taxon>
        <taxon>Ecdysozoa</taxon>
        <taxon>Arthropoda</taxon>
        <taxon>Hexapoda</taxon>
        <taxon>Insecta</taxon>
        <taxon>Pterygota</taxon>
        <taxon>Neoptera</taxon>
        <taxon>Endopterygota</taxon>
        <taxon>Coleoptera</taxon>
        <taxon>Polyphaga</taxon>
        <taxon>Cucujiformia</taxon>
        <taxon>Chrysomeloidea</taxon>
        <taxon>Chrysomelidae</taxon>
        <taxon>Bruchinae</taxon>
        <taxon>Bruchini</taxon>
        <taxon>Callosobruchus</taxon>
    </lineage>
</organism>
<evidence type="ECO:0000256" key="1">
    <source>
        <dbReference type="ARBA" id="ARBA00009510"/>
    </source>
</evidence>
<keyword evidence="7 9" id="KW-0472">Membrane</keyword>
<dbReference type="Proteomes" id="UP000410492">
    <property type="component" value="Unassembled WGS sequence"/>
</dbReference>
<sequence length="850" mass="98542">MDNDLERSVRLLEDALSPSTRGLFKLPGRRTQHDSDFSLTLTNLERQHLLRNESEFSIYDRTLASILNKSDTLTGGVLQKREFPWTVTLNCLYIEFFEILQGHSGRHDILEIVADMGRCCSDALKVIQGFKAKVAVSQIEEESCLERERNTWRLIFVLYQDRLLTRNLMENEVSGIPQYFGRSEKLCMQNLFKRDSLVREAQIVIDWLESNAADRDDEALHFSDSTMGWENTLHQLQSADTIAFGSSREIVRHLDPDAPHYEQKPLHDLDMEDERKLEKKIFTEIRCGKLESAQQLCRQCGHSWRASMFEGWRLFHDPNVKETNIAEDANEEDAGFEDMEPDKPKAIEGNLNRDIWKTIAIKYCKQGDLTPHDKAAIASFCGFLEAILPVCHTWEDSLWAYMKTMVDIRVESELRDCVTRYTDYLPLPDEYWAQRMSLNELFTSLESSRNRKVAEESKKYEHIIQKHIILDDIPNLLLKFEEWVEDDSQTSHFLRFLAHLALFFDQIDHGQNREAIEKVLEVYIKRLMDMNQTQLIAFYVSKLNVRNQVFLYAKYLEGIHETEERKLSLTYAENSGLDVLAITKQVVENIKNIPHDVEESGNLQPKLTSADKFKISALDWVLFYEEQRAEALMQANSLMFSFLTLGKLDAAQLTFNKLPADTIEKINSEDKVGDDLNQAVKEYLSYKAYLDAHEAFNEWFKHSKSKPVPPENLPENAQFPEKVAHQHRESQYRAELERWKLSHSHLAKNAKTILYNVLLFPKGWLVGAQDDEYLRSTCIPEIVLLLHTVLSETNQHEECVQLADILAAEKYGLYRVYSRHKLAEVLTKLAESSVALLNERKDPWGNQTSA</sequence>
<reference evidence="10 11" key="1">
    <citation type="submission" date="2019-01" db="EMBL/GenBank/DDBJ databases">
        <authorList>
            <person name="Sayadi A."/>
        </authorList>
    </citation>
    <scope>NUCLEOTIDE SEQUENCE [LARGE SCALE GENOMIC DNA]</scope>
</reference>
<dbReference type="InterPro" id="IPR007252">
    <property type="entry name" value="Nup84/Nup107"/>
</dbReference>
<keyword evidence="2 9" id="KW-0813">Transport</keyword>